<feature type="transmembrane region" description="Helical" evidence="8">
    <location>
        <begin position="109"/>
        <end position="129"/>
    </location>
</feature>
<dbReference type="SUPFAM" id="SSF103473">
    <property type="entry name" value="MFS general substrate transporter"/>
    <property type="match status" value="1"/>
</dbReference>
<evidence type="ECO:0000313" key="11">
    <source>
        <dbReference type="WBParaSite" id="ACRNAN_Path_40.g146.t1"/>
    </source>
</evidence>
<dbReference type="GO" id="GO:0006820">
    <property type="term" value="P:monoatomic anion transport"/>
    <property type="evidence" value="ECO:0007669"/>
    <property type="project" value="TreeGrafter"/>
</dbReference>
<feature type="domain" description="Major facilitator superfamily (MFS) profile" evidence="9">
    <location>
        <begin position="1"/>
        <end position="432"/>
    </location>
</feature>
<dbReference type="PANTHER" id="PTHR11662">
    <property type="entry name" value="SOLUTE CARRIER FAMILY 17"/>
    <property type="match status" value="1"/>
</dbReference>
<dbReference type="GO" id="GO:0015293">
    <property type="term" value="F:symporter activity"/>
    <property type="evidence" value="ECO:0007669"/>
    <property type="project" value="UniProtKB-KW"/>
</dbReference>
<feature type="transmembrane region" description="Helical" evidence="8">
    <location>
        <begin position="341"/>
        <end position="365"/>
    </location>
</feature>
<dbReference type="InterPro" id="IPR020846">
    <property type="entry name" value="MFS_dom"/>
</dbReference>
<evidence type="ECO:0000256" key="3">
    <source>
        <dbReference type="ARBA" id="ARBA00022692"/>
    </source>
</evidence>
<evidence type="ECO:0000256" key="6">
    <source>
        <dbReference type="ARBA" id="ARBA00023136"/>
    </source>
</evidence>
<dbReference type="PANTHER" id="PTHR11662:SF399">
    <property type="entry name" value="FI19708P1-RELATED"/>
    <property type="match status" value="1"/>
</dbReference>
<evidence type="ECO:0000256" key="8">
    <source>
        <dbReference type="SAM" id="Phobius"/>
    </source>
</evidence>
<dbReference type="PROSITE" id="PS50850">
    <property type="entry name" value="MFS"/>
    <property type="match status" value="1"/>
</dbReference>
<dbReference type="Pfam" id="PF07690">
    <property type="entry name" value="MFS_1"/>
    <property type="match status" value="1"/>
</dbReference>
<dbReference type="InterPro" id="IPR011701">
    <property type="entry name" value="MFS"/>
</dbReference>
<dbReference type="CDD" id="cd17318">
    <property type="entry name" value="MFS_SLC17"/>
    <property type="match status" value="1"/>
</dbReference>
<evidence type="ECO:0000256" key="7">
    <source>
        <dbReference type="SAM" id="MobiDB-lite"/>
    </source>
</evidence>
<dbReference type="AlphaFoldDB" id="A0A914C6I4"/>
<feature type="transmembrane region" description="Helical" evidence="8">
    <location>
        <begin position="171"/>
        <end position="192"/>
    </location>
</feature>
<feature type="transmembrane region" description="Helical" evidence="8">
    <location>
        <begin position="141"/>
        <end position="165"/>
    </location>
</feature>
<feature type="transmembrane region" description="Helical" evidence="8">
    <location>
        <begin position="315"/>
        <end position="334"/>
    </location>
</feature>
<evidence type="ECO:0000256" key="1">
    <source>
        <dbReference type="ARBA" id="ARBA00004141"/>
    </source>
</evidence>
<dbReference type="InterPro" id="IPR036259">
    <property type="entry name" value="MFS_trans_sf"/>
</dbReference>
<dbReference type="FunFam" id="1.20.1250.20:FF:000423">
    <property type="entry name" value="Putative inorganic phosphate cotransporter-like Protein"/>
    <property type="match status" value="1"/>
</dbReference>
<dbReference type="Proteomes" id="UP000887540">
    <property type="component" value="Unplaced"/>
</dbReference>
<dbReference type="Gene3D" id="1.20.1250.20">
    <property type="entry name" value="MFS general substrate transporter like domains"/>
    <property type="match status" value="2"/>
</dbReference>
<reference evidence="11" key="1">
    <citation type="submission" date="2022-11" db="UniProtKB">
        <authorList>
            <consortium name="WormBaseParasite"/>
        </authorList>
    </citation>
    <scope>IDENTIFICATION</scope>
</reference>
<feature type="transmembrane region" description="Helical" evidence="8">
    <location>
        <begin position="273"/>
        <end position="295"/>
    </location>
</feature>
<dbReference type="GO" id="GO:0016020">
    <property type="term" value="C:membrane"/>
    <property type="evidence" value="ECO:0007669"/>
    <property type="project" value="UniProtKB-SubCell"/>
</dbReference>
<organism evidence="10 11">
    <name type="scientific">Acrobeloides nanus</name>
    <dbReference type="NCBI Taxonomy" id="290746"/>
    <lineage>
        <taxon>Eukaryota</taxon>
        <taxon>Metazoa</taxon>
        <taxon>Ecdysozoa</taxon>
        <taxon>Nematoda</taxon>
        <taxon>Chromadorea</taxon>
        <taxon>Rhabditida</taxon>
        <taxon>Tylenchina</taxon>
        <taxon>Cephalobomorpha</taxon>
        <taxon>Cephaloboidea</taxon>
        <taxon>Cephalobidae</taxon>
        <taxon>Acrobeloides</taxon>
    </lineage>
</organism>
<keyword evidence="4" id="KW-0769">Symport</keyword>
<protein>
    <submittedName>
        <fullName evidence="11">Major facilitator superfamily (MFS) profile domain-containing protein</fullName>
    </submittedName>
</protein>
<feature type="region of interest" description="Disordered" evidence="7">
    <location>
        <begin position="1"/>
        <end position="21"/>
    </location>
</feature>
<evidence type="ECO:0000256" key="4">
    <source>
        <dbReference type="ARBA" id="ARBA00022847"/>
    </source>
</evidence>
<dbReference type="WBParaSite" id="ACRNAN_Path_40.g146.t1">
    <property type="protein sequence ID" value="ACRNAN_Path_40.g146.t1"/>
    <property type="gene ID" value="ACRNAN_Path_40.g146"/>
</dbReference>
<dbReference type="FunFam" id="1.20.1250.20:FF:000003">
    <property type="entry name" value="Solute carrier family 17 member 3"/>
    <property type="match status" value="1"/>
</dbReference>
<evidence type="ECO:0000256" key="2">
    <source>
        <dbReference type="ARBA" id="ARBA00022448"/>
    </source>
</evidence>
<sequence>MVNSTALEEPTDGNSSVPKKSACERSNLSLVSNEEKVVGEFLWSKNTQGGVLSAFFWGYMSSQILAGYLASRYGGRLVIGVTVLGGALITLLSPLAANLNVYTFIGLRAILGFFQGSTFPAMHHLWSVWAPPLERSLLTGISYAGAQIGNVLVMPISGLLCKYGFAGGWPSIFYILGAFGLLWCILWFCFVADSPQKHRSISEKERNYIVGSLRESGGKDTDHEQHREVPWGSILTSLPVWACFVGHFAGDWGAYMMATSLPSFMNDVLGFDLTSMGFITSIPYLVYFFFINLGGFVADKLQGAKVLSTLNTRRLAMLTALGFQALFLVLIGYCKCGQETLVIVLLTLSVGISGLQYAGFVVNYLDIAPTFAGPILGIGNTLSCCAGILAPLLMGWMTPTGSKEEWRLVFYVTAAILVFGAVFFSIFASGEVQQWAMAKSNLLQVVDEPLLSDSKQLKSEKENIGDA</sequence>
<keyword evidence="3 8" id="KW-0812">Transmembrane</keyword>
<evidence type="ECO:0000256" key="5">
    <source>
        <dbReference type="ARBA" id="ARBA00022989"/>
    </source>
</evidence>
<feature type="transmembrane region" description="Helical" evidence="8">
    <location>
        <begin position="371"/>
        <end position="396"/>
    </location>
</feature>
<proteinExistence type="predicted"/>
<accession>A0A914C6I4</accession>
<keyword evidence="5 8" id="KW-1133">Transmembrane helix</keyword>
<feature type="transmembrane region" description="Helical" evidence="8">
    <location>
        <begin position="77"/>
        <end position="97"/>
    </location>
</feature>
<name>A0A914C6I4_9BILA</name>
<keyword evidence="6 8" id="KW-0472">Membrane</keyword>
<evidence type="ECO:0000313" key="10">
    <source>
        <dbReference type="Proteomes" id="UP000887540"/>
    </source>
</evidence>
<comment type="subcellular location">
    <subcellularLocation>
        <location evidence="1">Membrane</location>
        <topology evidence="1">Multi-pass membrane protein</topology>
    </subcellularLocation>
</comment>
<feature type="transmembrane region" description="Helical" evidence="8">
    <location>
        <begin position="51"/>
        <end position="70"/>
    </location>
</feature>
<evidence type="ECO:0000259" key="9">
    <source>
        <dbReference type="PROSITE" id="PS50850"/>
    </source>
</evidence>
<keyword evidence="10" id="KW-1185">Reference proteome</keyword>
<keyword evidence="2" id="KW-0813">Transport</keyword>
<feature type="transmembrane region" description="Helical" evidence="8">
    <location>
        <begin position="408"/>
        <end position="428"/>
    </location>
</feature>
<dbReference type="InterPro" id="IPR050382">
    <property type="entry name" value="MFS_Na/Anion_cotransporter"/>
</dbReference>